<dbReference type="EMBL" id="HBFC01033824">
    <property type="protein sequence ID" value="CAD8720918.1"/>
    <property type="molecule type" value="Transcribed_RNA"/>
</dbReference>
<feature type="region of interest" description="Disordered" evidence="1">
    <location>
        <begin position="1"/>
        <end position="58"/>
    </location>
</feature>
<dbReference type="PRINTS" id="PR00160">
    <property type="entry name" value="GLUTAREDOXIN"/>
</dbReference>
<dbReference type="PANTHER" id="PTHR45694:SF18">
    <property type="entry name" value="GLUTAREDOXIN-1-RELATED"/>
    <property type="match status" value="1"/>
</dbReference>
<dbReference type="AlphaFoldDB" id="A0A7S0SZ88"/>
<proteinExistence type="predicted"/>
<dbReference type="InterPro" id="IPR036249">
    <property type="entry name" value="Thioredoxin-like_sf"/>
</dbReference>
<dbReference type="GO" id="GO:0005737">
    <property type="term" value="C:cytoplasm"/>
    <property type="evidence" value="ECO:0007669"/>
    <property type="project" value="TreeGrafter"/>
</dbReference>
<dbReference type="InterPro" id="IPR002109">
    <property type="entry name" value="Glutaredoxin"/>
</dbReference>
<accession>A0A7S0SZ88</accession>
<dbReference type="GO" id="GO:0015038">
    <property type="term" value="F:glutathione disulfide oxidoreductase activity"/>
    <property type="evidence" value="ECO:0007669"/>
    <property type="project" value="TreeGrafter"/>
</dbReference>
<dbReference type="InterPro" id="IPR014025">
    <property type="entry name" value="Glutaredoxin_subgr"/>
</dbReference>
<feature type="compositionally biased region" description="Low complexity" evidence="1">
    <location>
        <begin position="1"/>
        <end position="11"/>
    </location>
</feature>
<sequence length="253" mass="26159">MSTAAAVAQAALPPVGRAVLGRRPPPKQRAPREGAWRGPSARARLPPSERERPNFASVHSTVATSRDTFAVACRATPERGGPGEDIGLGPLAGVYDAVGEWLVRHPAPLWLVNSPLKTRVTEILAGASYDPEASVAAVKVLIASDDVVVFSATYCPFSAAAKAALRAEGVPFTAVEWNTTPGGGGFAPALATLTGRSSIPHVFIGGESVGGCNDGTPGIRPLIASGHLDEVLEICSETTRSARAAHAASMTRR</sequence>
<gene>
    <name evidence="3" type="ORF">MANT1106_LOCUS20130</name>
</gene>
<evidence type="ECO:0000259" key="2">
    <source>
        <dbReference type="Pfam" id="PF00462"/>
    </source>
</evidence>
<dbReference type="Gene3D" id="3.40.30.10">
    <property type="entry name" value="Glutaredoxin"/>
    <property type="match status" value="1"/>
</dbReference>
<dbReference type="GO" id="GO:0034599">
    <property type="term" value="P:cellular response to oxidative stress"/>
    <property type="evidence" value="ECO:0007669"/>
    <property type="project" value="TreeGrafter"/>
</dbReference>
<dbReference type="PROSITE" id="PS51354">
    <property type="entry name" value="GLUTAREDOXIN_2"/>
    <property type="match status" value="1"/>
</dbReference>
<name>A0A7S0SZ88_9CHLO</name>
<evidence type="ECO:0000256" key="1">
    <source>
        <dbReference type="SAM" id="MobiDB-lite"/>
    </source>
</evidence>
<dbReference type="Pfam" id="PF00462">
    <property type="entry name" value="Glutaredoxin"/>
    <property type="match status" value="1"/>
</dbReference>
<evidence type="ECO:0000313" key="3">
    <source>
        <dbReference type="EMBL" id="CAD8720918.1"/>
    </source>
</evidence>
<organism evidence="3">
    <name type="scientific">Mantoniella antarctica</name>
    <dbReference type="NCBI Taxonomy" id="81844"/>
    <lineage>
        <taxon>Eukaryota</taxon>
        <taxon>Viridiplantae</taxon>
        <taxon>Chlorophyta</taxon>
        <taxon>Mamiellophyceae</taxon>
        <taxon>Mamiellales</taxon>
        <taxon>Mamiellaceae</taxon>
        <taxon>Mantoniella</taxon>
    </lineage>
</organism>
<dbReference type="PANTHER" id="PTHR45694">
    <property type="entry name" value="GLUTAREDOXIN 2"/>
    <property type="match status" value="1"/>
</dbReference>
<reference evidence="3" key="1">
    <citation type="submission" date="2021-01" db="EMBL/GenBank/DDBJ databases">
        <authorList>
            <person name="Corre E."/>
            <person name="Pelletier E."/>
            <person name="Niang G."/>
            <person name="Scheremetjew M."/>
            <person name="Finn R."/>
            <person name="Kale V."/>
            <person name="Holt S."/>
            <person name="Cochrane G."/>
            <person name="Meng A."/>
            <person name="Brown T."/>
            <person name="Cohen L."/>
        </authorList>
    </citation>
    <scope>NUCLEOTIDE SEQUENCE</scope>
    <source>
        <strain evidence="3">SL-175</strain>
    </source>
</reference>
<feature type="domain" description="Glutaredoxin" evidence="2">
    <location>
        <begin position="147"/>
        <end position="209"/>
    </location>
</feature>
<protein>
    <recommendedName>
        <fullName evidence="2">Glutaredoxin domain-containing protein</fullName>
    </recommendedName>
</protein>
<dbReference type="SUPFAM" id="SSF52833">
    <property type="entry name" value="Thioredoxin-like"/>
    <property type="match status" value="1"/>
</dbReference>